<accession>A0A2K4ZHI2</accession>
<feature type="transmembrane region" description="Helical" evidence="1">
    <location>
        <begin position="119"/>
        <end position="138"/>
    </location>
</feature>
<reference evidence="2 3" key="1">
    <citation type="submission" date="2018-01" db="EMBL/GenBank/DDBJ databases">
        <authorList>
            <person name="Gaut B.S."/>
            <person name="Morton B.R."/>
            <person name="Clegg M.T."/>
            <person name="Duvall M.R."/>
        </authorList>
    </citation>
    <scope>NUCLEOTIDE SEQUENCE [LARGE SCALE GENOMIC DNA]</scope>
    <source>
        <strain evidence="2">GP69</strain>
    </source>
</reference>
<dbReference type="RefSeq" id="WP_103239992.1">
    <property type="nucleotide sequence ID" value="NZ_JANJZD010000011.1"/>
</dbReference>
<feature type="transmembrane region" description="Helical" evidence="1">
    <location>
        <begin position="67"/>
        <end position="87"/>
    </location>
</feature>
<keyword evidence="1" id="KW-1133">Transmembrane helix</keyword>
<dbReference type="InterPro" id="IPR010390">
    <property type="entry name" value="ABC-2_transporter-like"/>
</dbReference>
<dbReference type="EMBL" id="OFSM01000012">
    <property type="protein sequence ID" value="SOY29927.1"/>
    <property type="molecule type" value="Genomic_DNA"/>
</dbReference>
<feature type="transmembrane region" description="Helical" evidence="1">
    <location>
        <begin position="205"/>
        <end position="225"/>
    </location>
</feature>
<sequence>MRKRLKKNLGVFRALFSLRFHGLTVFRLDFFGPFFVDGSLFVIQLLAFGAVYANVDAIGSWGRGEMILYIGSFSLINAINMTVYFFGINGIPGKVRSGDLDLYLTKPVSPLFRLTFENVSPGSIPLVFMSICIIAYGVGTADIRLTLAGTGAYIFWILIMTVLYYEMEVLIRSVSLYVVSMARMEQIEEAGLELCMKLPGIAFHGVYKVLFYLILPYGIMATLPVQSMVGEMSAEMAVYGMGVVGLFSLLTCAVWKRGLRRYNSASS</sequence>
<feature type="transmembrane region" description="Helical" evidence="1">
    <location>
        <begin position="38"/>
        <end position="55"/>
    </location>
</feature>
<evidence type="ECO:0000313" key="2">
    <source>
        <dbReference type="EMBL" id="SOY29927.1"/>
    </source>
</evidence>
<evidence type="ECO:0008006" key="4">
    <source>
        <dbReference type="Google" id="ProtNLM"/>
    </source>
</evidence>
<feature type="transmembrane region" description="Helical" evidence="1">
    <location>
        <begin position="145"/>
        <end position="163"/>
    </location>
</feature>
<name>A0A2K4ZHI2_9FIRM</name>
<protein>
    <recommendedName>
        <fullName evidence="4">ABC-2 family transporter protein</fullName>
    </recommendedName>
</protein>
<feature type="transmembrane region" description="Helical" evidence="1">
    <location>
        <begin position="237"/>
        <end position="255"/>
    </location>
</feature>
<dbReference type="Proteomes" id="UP000236311">
    <property type="component" value="Unassembled WGS sequence"/>
</dbReference>
<proteinExistence type="predicted"/>
<gene>
    <name evidence="2" type="ORF">AMURIS_02648</name>
</gene>
<evidence type="ECO:0000256" key="1">
    <source>
        <dbReference type="SAM" id="Phobius"/>
    </source>
</evidence>
<organism evidence="2 3">
    <name type="scientific">Acetatifactor muris</name>
    <dbReference type="NCBI Taxonomy" id="879566"/>
    <lineage>
        <taxon>Bacteria</taxon>
        <taxon>Bacillati</taxon>
        <taxon>Bacillota</taxon>
        <taxon>Clostridia</taxon>
        <taxon>Lachnospirales</taxon>
        <taxon>Lachnospiraceae</taxon>
        <taxon>Acetatifactor</taxon>
    </lineage>
</organism>
<dbReference type="Pfam" id="PF06182">
    <property type="entry name" value="ABC2_membrane_6"/>
    <property type="match status" value="1"/>
</dbReference>
<keyword evidence="1" id="KW-0812">Transmembrane</keyword>
<keyword evidence="1" id="KW-0472">Membrane</keyword>
<evidence type="ECO:0000313" key="3">
    <source>
        <dbReference type="Proteomes" id="UP000236311"/>
    </source>
</evidence>
<dbReference type="OrthoDB" id="9788195at2"/>
<dbReference type="PANTHER" id="PTHR36833">
    <property type="entry name" value="SLR0610 PROTEIN-RELATED"/>
    <property type="match status" value="1"/>
</dbReference>
<keyword evidence="3" id="KW-1185">Reference proteome</keyword>
<dbReference type="PANTHER" id="PTHR36833:SF1">
    <property type="entry name" value="INTEGRAL MEMBRANE TRANSPORT PROTEIN"/>
    <property type="match status" value="1"/>
</dbReference>
<dbReference type="AlphaFoldDB" id="A0A2K4ZHI2"/>